<keyword evidence="1" id="KW-0812">Transmembrane</keyword>
<feature type="transmembrane region" description="Helical" evidence="1">
    <location>
        <begin position="74"/>
        <end position="96"/>
    </location>
</feature>
<feature type="transmembrane region" description="Helical" evidence="1">
    <location>
        <begin position="32"/>
        <end position="54"/>
    </location>
</feature>
<dbReference type="Proteomes" id="UP001589693">
    <property type="component" value="Unassembled WGS sequence"/>
</dbReference>
<proteinExistence type="predicted"/>
<evidence type="ECO:0000256" key="1">
    <source>
        <dbReference type="SAM" id="Phobius"/>
    </source>
</evidence>
<feature type="transmembrane region" description="Helical" evidence="1">
    <location>
        <begin position="117"/>
        <end position="136"/>
    </location>
</feature>
<dbReference type="Pfam" id="PF00174">
    <property type="entry name" value="Oxidored_molyb"/>
    <property type="match status" value="1"/>
</dbReference>
<sequence length="384" mass="41653">MNLKRLLRRLPEPPSESDFRSPVHDERVAARIGLWLGVAFGLCFATGLLSHGIQNPPGWFTWPTRPVSLYRITQGVHVVSGIASIPLLLAKLWSVYPKLFSRPAIRSLPHALERGSILVLVAAAFFELATGLFNVAQNYPWSFFFPTAHYAAAWIAVGALLVHIAVKLPVIRTALRRPVREPEEASKRTSALSRRGFLLGTGAATGAAVLATAGSTVPWLRDMSVLAWRSGKGPQGVPVNRTATAAGVARVNPQWTLEVVGPRTARFTLAQLQAMPQVEAELPIACVEGWSASAHWTGVRVADLLKAAGAEPMSTVVVESLERAGKYRSSVLPPIHAADPLTLLALRLNGEELDIDHGYPCRLIAPSRPGVLQTKWVSRLEVMP</sequence>
<dbReference type="CDD" id="cd00321">
    <property type="entry name" value="SO_family_Moco"/>
    <property type="match status" value="1"/>
</dbReference>
<evidence type="ECO:0000259" key="2">
    <source>
        <dbReference type="Pfam" id="PF00174"/>
    </source>
</evidence>
<dbReference type="InterPro" id="IPR000572">
    <property type="entry name" value="OxRdtase_Mopterin-bd_dom"/>
</dbReference>
<dbReference type="InterPro" id="IPR008335">
    <property type="entry name" value="Mopterin_OxRdtase_euk"/>
</dbReference>
<feature type="transmembrane region" description="Helical" evidence="1">
    <location>
        <begin position="197"/>
        <end position="220"/>
    </location>
</feature>
<evidence type="ECO:0000313" key="3">
    <source>
        <dbReference type="EMBL" id="MFB9902712.1"/>
    </source>
</evidence>
<keyword evidence="1" id="KW-0472">Membrane</keyword>
<evidence type="ECO:0000313" key="4">
    <source>
        <dbReference type="Proteomes" id="UP001589693"/>
    </source>
</evidence>
<dbReference type="PANTHER" id="PTHR43032">
    <property type="entry name" value="PROTEIN-METHIONINE-SULFOXIDE REDUCTASE"/>
    <property type="match status" value="1"/>
</dbReference>
<dbReference type="InterPro" id="IPR036374">
    <property type="entry name" value="OxRdtase_Mopterin-bd_sf"/>
</dbReference>
<gene>
    <name evidence="3" type="ORF">ACFFQA_02045</name>
</gene>
<comment type="caution">
    <text evidence="3">The sequence shown here is derived from an EMBL/GenBank/DDBJ whole genome shotgun (WGS) entry which is preliminary data.</text>
</comment>
<dbReference type="EMBL" id="JBHLZU010000002">
    <property type="protein sequence ID" value="MFB9902712.1"/>
    <property type="molecule type" value="Genomic_DNA"/>
</dbReference>
<dbReference type="RefSeq" id="WP_377849787.1">
    <property type="nucleotide sequence ID" value="NZ_JBHLZU010000002.1"/>
</dbReference>
<dbReference type="PRINTS" id="PR00407">
    <property type="entry name" value="EUMOPTERIN"/>
</dbReference>
<feature type="domain" description="Oxidoreductase molybdopterin-binding" evidence="2">
    <location>
        <begin position="253"/>
        <end position="383"/>
    </location>
</feature>
<dbReference type="PANTHER" id="PTHR43032:SF2">
    <property type="entry name" value="BLL0505 PROTEIN"/>
    <property type="match status" value="1"/>
</dbReference>
<dbReference type="Gene3D" id="3.90.420.10">
    <property type="entry name" value="Oxidoreductase, molybdopterin-binding domain"/>
    <property type="match status" value="1"/>
</dbReference>
<name>A0ABV5ZP88_9PSEU</name>
<accession>A0ABV5ZP88</accession>
<organism evidence="3 4">
    <name type="scientific">Allokutzneria oryzae</name>
    <dbReference type="NCBI Taxonomy" id="1378989"/>
    <lineage>
        <taxon>Bacteria</taxon>
        <taxon>Bacillati</taxon>
        <taxon>Actinomycetota</taxon>
        <taxon>Actinomycetes</taxon>
        <taxon>Pseudonocardiales</taxon>
        <taxon>Pseudonocardiaceae</taxon>
        <taxon>Allokutzneria</taxon>
    </lineage>
</organism>
<reference evidence="3 4" key="1">
    <citation type="submission" date="2024-09" db="EMBL/GenBank/DDBJ databases">
        <authorList>
            <person name="Sun Q."/>
            <person name="Mori K."/>
        </authorList>
    </citation>
    <scope>NUCLEOTIDE SEQUENCE [LARGE SCALE GENOMIC DNA]</scope>
    <source>
        <strain evidence="3 4">TBRC 7907</strain>
    </source>
</reference>
<dbReference type="SUPFAM" id="SSF56524">
    <property type="entry name" value="Oxidoreductase molybdopterin-binding domain"/>
    <property type="match status" value="1"/>
</dbReference>
<keyword evidence="4" id="KW-1185">Reference proteome</keyword>
<feature type="transmembrane region" description="Helical" evidence="1">
    <location>
        <begin position="148"/>
        <end position="170"/>
    </location>
</feature>
<protein>
    <submittedName>
        <fullName evidence="3">Molybdopterin-dependent oxidoreductase</fullName>
    </submittedName>
</protein>
<keyword evidence="1" id="KW-1133">Transmembrane helix</keyword>